<dbReference type="EC" id="3.1.4.46" evidence="1"/>
<dbReference type="InterPro" id="IPR017946">
    <property type="entry name" value="PLC-like_Pdiesterase_TIM-brl"/>
</dbReference>
<protein>
    <submittedName>
        <fullName evidence="1">Glycerophosphodiester phosphodiesterase</fullName>
        <ecNumber evidence="1">3.1.4.46</ecNumber>
    </submittedName>
</protein>
<gene>
    <name evidence="1" type="primary">glpQ_3</name>
    <name evidence="1" type="ORF">BACVE_001430</name>
</gene>
<accession>A0A1D9PFC2</accession>
<dbReference type="Proteomes" id="UP000587477">
    <property type="component" value="Chromosome"/>
</dbReference>
<dbReference type="PROSITE" id="PS51704">
    <property type="entry name" value="GP_PDE"/>
    <property type="match status" value="1"/>
</dbReference>
<accession>A0A2D3DJV5</accession>
<dbReference type="GO" id="GO:0008889">
    <property type="term" value="F:glycerophosphodiester phosphodiesterase activity"/>
    <property type="evidence" value="ECO:0007669"/>
    <property type="project" value="UniProtKB-EC"/>
</dbReference>
<sequence>MRKHKLFALVLLSFGLLSLIVTPVSAVGKGNLLSPDSHGLLLHSYTVNSEADMRRLLNWGVTGVFTNYSDIFNFVKSNRDQ</sequence>
<evidence type="ECO:0000313" key="2">
    <source>
        <dbReference type="Proteomes" id="UP000587477"/>
    </source>
</evidence>
<organism evidence="1 2">
    <name type="scientific">Bacillus velezensis</name>
    <dbReference type="NCBI Taxonomy" id="492670"/>
    <lineage>
        <taxon>Bacteria</taxon>
        <taxon>Bacillati</taxon>
        <taxon>Bacillota</taxon>
        <taxon>Bacilli</taxon>
        <taxon>Bacillales</taxon>
        <taxon>Bacillaceae</taxon>
        <taxon>Bacillus</taxon>
        <taxon>Bacillus amyloliquefaciens group</taxon>
    </lineage>
</organism>
<proteinExistence type="predicted"/>
<dbReference type="InterPro" id="IPR030395">
    <property type="entry name" value="GP_PDE_dom"/>
</dbReference>
<dbReference type="Pfam" id="PF03009">
    <property type="entry name" value="GDPD"/>
    <property type="match status" value="1"/>
</dbReference>
<evidence type="ECO:0000313" key="1">
    <source>
        <dbReference type="EMBL" id="QOY26467.1"/>
    </source>
</evidence>
<dbReference type="AlphaFoldDB" id="A0A1D9PFC2"/>
<dbReference type="GO" id="GO:0006629">
    <property type="term" value="P:lipid metabolic process"/>
    <property type="evidence" value="ECO:0007669"/>
    <property type="project" value="InterPro"/>
</dbReference>
<keyword evidence="1" id="KW-0378">Hydrolase</keyword>
<reference evidence="2" key="1">
    <citation type="submission" date="2020-10" db="EMBL/GenBank/DDBJ databases">
        <title>Complete genome sequence of Bacillus velezensis NST6.</title>
        <authorList>
            <person name="Choi J."/>
        </authorList>
    </citation>
    <scope>NUCLEOTIDE SEQUENCE [LARGE SCALE GENOMIC DNA]</scope>
    <source>
        <strain evidence="2">NST6</strain>
    </source>
</reference>
<name>A0A1D9PFC2_BACVE</name>
<dbReference type="EMBL" id="CP063687">
    <property type="protein sequence ID" value="QOY26467.1"/>
    <property type="molecule type" value="Genomic_DNA"/>
</dbReference>
<dbReference type="Gene3D" id="3.20.20.190">
    <property type="entry name" value="Phosphatidylinositol (PI) phosphodiesterase"/>
    <property type="match status" value="1"/>
</dbReference>
<dbReference type="SUPFAM" id="SSF51695">
    <property type="entry name" value="PLC-like phosphodiesterases"/>
    <property type="match status" value="1"/>
</dbReference>